<accession>A0A7X0RK35</accession>
<protein>
    <submittedName>
        <fullName evidence="2">Uncharacterized protein</fullName>
    </submittedName>
</protein>
<evidence type="ECO:0000313" key="3">
    <source>
        <dbReference type="Proteomes" id="UP000523955"/>
    </source>
</evidence>
<keyword evidence="3" id="KW-1185">Reference proteome</keyword>
<feature type="compositionally biased region" description="Polar residues" evidence="1">
    <location>
        <begin position="385"/>
        <end position="394"/>
    </location>
</feature>
<proteinExistence type="predicted"/>
<evidence type="ECO:0000313" key="2">
    <source>
        <dbReference type="EMBL" id="MBB6629635.1"/>
    </source>
</evidence>
<reference evidence="2 3" key="1">
    <citation type="submission" date="2020-08" db="EMBL/GenBank/DDBJ databases">
        <authorList>
            <person name="Seo M.-J."/>
        </authorList>
    </citation>
    <scope>NUCLEOTIDE SEQUENCE [LARGE SCALE GENOMIC DNA]</scope>
    <source>
        <strain evidence="2 3">KIGAM211</strain>
    </source>
</reference>
<dbReference type="Proteomes" id="UP000523955">
    <property type="component" value="Unassembled WGS sequence"/>
</dbReference>
<dbReference type="RefSeq" id="WP_056678525.1">
    <property type="nucleotide sequence ID" value="NZ_JACKXE010000002.1"/>
</dbReference>
<organism evidence="2 3">
    <name type="scientific">Nocardioides luti</name>
    <dbReference type="NCBI Taxonomy" id="2761101"/>
    <lineage>
        <taxon>Bacteria</taxon>
        <taxon>Bacillati</taxon>
        <taxon>Actinomycetota</taxon>
        <taxon>Actinomycetes</taxon>
        <taxon>Propionibacteriales</taxon>
        <taxon>Nocardioidaceae</taxon>
        <taxon>Nocardioides</taxon>
    </lineage>
</organism>
<name>A0A7X0RK35_9ACTN</name>
<comment type="caution">
    <text evidence="2">The sequence shown here is derived from an EMBL/GenBank/DDBJ whole genome shotgun (WGS) entry which is preliminary data.</text>
</comment>
<evidence type="ECO:0000256" key="1">
    <source>
        <dbReference type="SAM" id="MobiDB-lite"/>
    </source>
</evidence>
<dbReference type="EMBL" id="JACKXE010000002">
    <property type="protein sequence ID" value="MBB6629635.1"/>
    <property type="molecule type" value="Genomic_DNA"/>
</dbReference>
<dbReference type="AlphaFoldDB" id="A0A7X0RK35"/>
<feature type="region of interest" description="Disordered" evidence="1">
    <location>
        <begin position="375"/>
        <end position="407"/>
    </location>
</feature>
<sequence>MSELDLGLKVGVRSLLWSMGFSTRLDVVLRGHERADGGPAETFTDLDVLGVSVTPGYRLSTTIADCKSGKSDKPTARMFWVRGVADLFGADDAMLVREHEVLDSTRQLSDKLRITVLPSADLAHMQTLHGPPVPEGSPLAILFDKAAAEAHLKAYTNLDKRLKPLIDYRDFDYWIYDDHRNPFQLVAHLSDAVKFLKPKDPDHLSLFFDLAWLYLVTLIKVTEHVRGAFLSDPDRGLQEYLYGGATGLKEKKQVAQLLQSLRPDGAKERDHLPEYYPTLRELVTRLMRRPDHMQNALRQAEAASAFAAARQRMTLSNAFGDEFDEIAAKLVADVCGFLVTATGIDPEFRVQARAYLLGESVAEVSVAGAAKASAGAMAAKKTPAKRSTASQATNAAEADTADGSDAT</sequence>
<gene>
    <name evidence="2" type="ORF">H5V45_20120</name>
</gene>